<evidence type="ECO:0000256" key="11">
    <source>
        <dbReference type="ARBA" id="ARBA00023170"/>
    </source>
</evidence>
<dbReference type="PRINTS" id="PR01033">
    <property type="entry name" value="PHYTOCHROME"/>
</dbReference>
<evidence type="ECO:0000256" key="6">
    <source>
        <dbReference type="ARBA" id="ARBA00022553"/>
    </source>
</evidence>
<dbReference type="GO" id="GO:0005886">
    <property type="term" value="C:plasma membrane"/>
    <property type="evidence" value="ECO:0007669"/>
    <property type="project" value="UniProtKB-SubCell"/>
</dbReference>
<comment type="similarity">
    <text evidence="3">In the N-terminal section; belongs to the phytochrome family.</text>
</comment>
<dbReference type="Gene3D" id="3.30.565.10">
    <property type="entry name" value="Histidine kinase-like ATPase, C-terminal domain"/>
    <property type="match status" value="1"/>
</dbReference>
<protein>
    <recommendedName>
        <fullName evidence="4">histidine kinase</fullName>
        <ecNumber evidence="4">2.7.13.3</ecNumber>
    </recommendedName>
</protein>
<dbReference type="InterPro" id="IPR035965">
    <property type="entry name" value="PAS-like_dom_sf"/>
</dbReference>
<comment type="catalytic activity">
    <reaction evidence="1">
        <text>ATP + protein L-histidine = ADP + protein N-phospho-L-histidine.</text>
        <dbReference type="EC" id="2.7.13.3"/>
    </reaction>
</comment>
<dbReference type="InterPro" id="IPR029016">
    <property type="entry name" value="GAF-like_dom_sf"/>
</dbReference>
<dbReference type="EC" id="2.7.13.3" evidence="4"/>
<accession>A0A239HDT6</accession>
<dbReference type="SUPFAM" id="SSF55874">
    <property type="entry name" value="ATPase domain of HSP90 chaperone/DNA topoisomerase II/histidine kinase"/>
    <property type="match status" value="1"/>
</dbReference>
<dbReference type="Pfam" id="PF01590">
    <property type="entry name" value="GAF"/>
    <property type="match status" value="1"/>
</dbReference>
<dbReference type="Gene3D" id="1.10.287.130">
    <property type="match status" value="1"/>
</dbReference>
<dbReference type="RefSeq" id="WP_217900156.1">
    <property type="nucleotide sequence ID" value="NZ_FZOT01000006.1"/>
</dbReference>
<dbReference type="Pfam" id="PF00360">
    <property type="entry name" value="PHY"/>
    <property type="match status" value="1"/>
</dbReference>
<evidence type="ECO:0000313" key="15">
    <source>
        <dbReference type="Proteomes" id="UP000198284"/>
    </source>
</evidence>
<evidence type="ECO:0000256" key="4">
    <source>
        <dbReference type="ARBA" id="ARBA00012438"/>
    </source>
</evidence>
<evidence type="ECO:0000256" key="5">
    <source>
        <dbReference type="ARBA" id="ARBA00022543"/>
    </source>
</evidence>
<dbReference type="GO" id="GO:0000156">
    <property type="term" value="F:phosphorelay response regulator activity"/>
    <property type="evidence" value="ECO:0007669"/>
    <property type="project" value="TreeGrafter"/>
</dbReference>
<dbReference type="SUPFAM" id="SSF55781">
    <property type="entry name" value="GAF domain-like"/>
    <property type="match status" value="2"/>
</dbReference>
<dbReference type="SMART" id="SM00065">
    <property type="entry name" value="GAF"/>
    <property type="match status" value="1"/>
</dbReference>
<evidence type="ECO:0000256" key="1">
    <source>
        <dbReference type="ARBA" id="ARBA00000085"/>
    </source>
</evidence>
<reference evidence="14 15" key="1">
    <citation type="submission" date="2017-06" db="EMBL/GenBank/DDBJ databases">
        <authorList>
            <person name="Kim H.J."/>
            <person name="Triplett B.A."/>
        </authorList>
    </citation>
    <scope>NUCLEOTIDE SEQUENCE [LARGE SCALE GENOMIC DNA]</scope>
    <source>
        <strain evidence="14 15">U15</strain>
    </source>
</reference>
<dbReference type="InterPro" id="IPR050351">
    <property type="entry name" value="BphY/WalK/GraS-like"/>
</dbReference>
<keyword evidence="10" id="KW-0157">Chromophore</keyword>
<organism evidence="14 15">
    <name type="scientific">Noviherbaspirillum humi</name>
    <dbReference type="NCBI Taxonomy" id="1688639"/>
    <lineage>
        <taxon>Bacteria</taxon>
        <taxon>Pseudomonadati</taxon>
        <taxon>Pseudomonadota</taxon>
        <taxon>Betaproteobacteria</taxon>
        <taxon>Burkholderiales</taxon>
        <taxon>Oxalobacteraceae</taxon>
        <taxon>Noviherbaspirillum</taxon>
    </lineage>
</organism>
<dbReference type="InterPro" id="IPR003661">
    <property type="entry name" value="HisK_dim/P_dom"/>
</dbReference>
<dbReference type="GO" id="GO:0000155">
    <property type="term" value="F:phosphorelay sensor kinase activity"/>
    <property type="evidence" value="ECO:0007669"/>
    <property type="project" value="InterPro"/>
</dbReference>
<dbReference type="FunFam" id="3.30.565.10:FF:000006">
    <property type="entry name" value="Sensor histidine kinase WalK"/>
    <property type="match status" value="1"/>
</dbReference>
<evidence type="ECO:0000256" key="9">
    <source>
        <dbReference type="ARBA" id="ARBA00022777"/>
    </source>
</evidence>
<feature type="domain" description="Histidine kinase" evidence="13">
    <location>
        <begin position="531"/>
        <end position="745"/>
    </location>
</feature>
<proteinExistence type="inferred from homology"/>
<dbReference type="SUPFAM" id="SSF55785">
    <property type="entry name" value="PYP-like sensor domain (PAS domain)"/>
    <property type="match status" value="1"/>
</dbReference>
<dbReference type="InterPro" id="IPR036890">
    <property type="entry name" value="HATPase_C_sf"/>
</dbReference>
<dbReference type="InterPro" id="IPR003018">
    <property type="entry name" value="GAF"/>
</dbReference>
<dbReference type="SUPFAM" id="SSF47384">
    <property type="entry name" value="Homodimeric domain of signal transducing histidine kinase"/>
    <property type="match status" value="1"/>
</dbReference>
<dbReference type="CDD" id="cd00082">
    <property type="entry name" value="HisKA"/>
    <property type="match status" value="1"/>
</dbReference>
<dbReference type="PANTHER" id="PTHR42878">
    <property type="entry name" value="TWO-COMPONENT HISTIDINE KINASE"/>
    <property type="match status" value="1"/>
</dbReference>
<dbReference type="GO" id="GO:0009881">
    <property type="term" value="F:photoreceptor activity"/>
    <property type="evidence" value="ECO:0007669"/>
    <property type="project" value="UniProtKB-KW"/>
</dbReference>
<sequence length="762" mass="84321">MESQHEAIDLTVCEQEAIRIPGSVQPHGFLAAVREEDMAIVQVSDNTASFTGLAASALLGQPATVLIGAAPCLRLRDVLREEGNIAKPIHFDAVTLPGGGVMNLLVHQADGLLMLEFEPTASTLPGRSRHLASLISDFLSHLTDTDSVEAMSALAAREIKTLTGFGRVLVYRFDHEGHGHVIAEARNPAYHSYLHQRFPASDVPRQARDLYLANRVRLIPDAGYEPASLLPPRNPVTGEPTDLSFATLRSVSPVHKRYMQNMGTLASMSVSLVVQGKLWGLISCHNAEPAFVDFDARAVCEQLGQILALRIESREERDEYTYRLELRRILVSMLSALSQSTDFVTNMASVSHELLRFANASGAAICFEGKLSCFGLTPDAPQILDLVEWLSARSHNDLFHTDDLSGAYAPASEFKDCASGIMALPISQIHRHYLVWFRPEVIRTIDWAGNPHLKENVGDGIAAALTPRSSFATWRETVHGRSLPWRKSEIETALEFRTALLGIVLERAEQMAELAEGLGRANKELESFSYSVSHDLRAPLRHIAGFTDLLMEFEGSQLSERGLRFLRNIKDSARFAGKLVDDLLSFSQMGRAALRIDKVDMNELVTNALTKIANDDEGRVVNWKIASLPMIEGDPAFLQLALYNLLANAVKYTRTREVAEIEVSSESTNDEIIFHVRDNGVGFSMEYVHKLFGVFQRLHRMEDFEGTGIGLANVRRIVERHGGRVWAEGRPDEGAMFSFSIPVHLSVPEQSSTTHVKANSSR</sequence>
<dbReference type="Pfam" id="PF00512">
    <property type="entry name" value="HisKA"/>
    <property type="match status" value="1"/>
</dbReference>
<keyword evidence="11" id="KW-0675">Receptor</keyword>
<dbReference type="Proteomes" id="UP000198284">
    <property type="component" value="Unassembled WGS sequence"/>
</dbReference>
<dbReference type="PANTHER" id="PTHR42878:SF15">
    <property type="entry name" value="BACTERIOPHYTOCHROME"/>
    <property type="match status" value="1"/>
</dbReference>
<dbReference type="InterPro" id="IPR036097">
    <property type="entry name" value="HisK_dim/P_sf"/>
</dbReference>
<dbReference type="EMBL" id="FZOT01000006">
    <property type="protein sequence ID" value="SNS79452.1"/>
    <property type="molecule type" value="Genomic_DNA"/>
</dbReference>
<dbReference type="InterPro" id="IPR016132">
    <property type="entry name" value="Phyto_chromo_attachment"/>
</dbReference>
<evidence type="ECO:0000313" key="14">
    <source>
        <dbReference type="EMBL" id="SNS79452.1"/>
    </source>
</evidence>
<keyword evidence="9 14" id="KW-0418">Kinase</keyword>
<dbReference type="InterPro" id="IPR013654">
    <property type="entry name" value="PAS_2"/>
</dbReference>
<keyword evidence="7" id="KW-0716">Sensory transduction</keyword>
<dbReference type="GO" id="GO:0006355">
    <property type="term" value="P:regulation of DNA-templated transcription"/>
    <property type="evidence" value="ECO:0007669"/>
    <property type="project" value="InterPro"/>
</dbReference>
<dbReference type="InterPro" id="IPR013515">
    <property type="entry name" value="Phytochrome_cen-reg"/>
</dbReference>
<dbReference type="GO" id="GO:0030295">
    <property type="term" value="F:protein kinase activator activity"/>
    <property type="evidence" value="ECO:0007669"/>
    <property type="project" value="TreeGrafter"/>
</dbReference>
<dbReference type="InterPro" id="IPR003594">
    <property type="entry name" value="HATPase_dom"/>
</dbReference>
<evidence type="ECO:0000256" key="8">
    <source>
        <dbReference type="ARBA" id="ARBA00022679"/>
    </source>
</evidence>
<evidence type="ECO:0000256" key="7">
    <source>
        <dbReference type="ARBA" id="ARBA00022606"/>
    </source>
</evidence>
<dbReference type="SMART" id="SM00387">
    <property type="entry name" value="HATPase_c"/>
    <property type="match status" value="1"/>
</dbReference>
<dbReference type="PROSITE" id="PS50046">
    <property type="entry name" value="PHYTOCHROME_2"/>
    <property type="match status" value="1"/>
</dbReference>
<evidence type="ECO:0000256" key="10">
    <source>
        <dbReference type="ARBA" id="ARBA00022991"/>
    </source>
</evidence>
<gene>
    <name evidence="14" type="ORF">SAMN06265795_106208</name>
</gene>
<dbReference type="PROSITE" id="PS50109">
    <property type="entry name" value="HIS_KIN"/>
    <property type="match status" value="1"/>
</dbReference>
<comment type="subcellular location">
    <subcellularLocation>
        <location evidence="2">Cell inner membrane</location>
        <topology evidence="2">Multi-pass membrane protein</topology>
    </subcellularLocation>
</comment>
<dbReference type="SMART" id="SM00388">
    <property type="entry name" value="HisKA"/>
    <property type="match status" value="1"/>
</dbReference>
<keyword evidence="15" id="KW-1185">Reference proteome</keyword>
<dbReference type="AlphaFoldDB" id="A0A239HDT6"/>
<evidence type="ECO:0000256" key="2">
    <source>
        <dbReference type="ARBA" id="ARBA00004429"/>
    </source>
</evidence>
<evidence type="ECO:0000259" key="12">
    <source>
        <dbReference type="PROSITE" id="PS50046"/>
    </source>
</evidence>
<feature type="domain" description="Phytochrome chromophore attachment site" evidence="12">
    <location>
        <begin position="147"/>
        <end position="305"/>
    </location>
</feature>
<dbReference type="InterPro" id="IPR005467">
    <property type="entry name" value="His_kinase_dom"/>
</dbReference>
<dbReference type="InterPro" id="IPR001294">
    <property type="entry name" value="Phytochrome"/>
</dbReference>
<dbReference type="Gene3D" id="3.30.450.20">
    <property type="entry name" value="PAS domain"/>
    <property type="match status" value="1"/>
</dbReference>
<dbReference type="Gene3D" id="3.30.450.40">
    <property type="match status" value="1"/>
</dbReference>
<evidence type="ECO:0000259" key="13">
    <source>
        <dbReference type="PROSITE" id="PS50109"/>
    </source>
</evidence>
<dbReference type="InterPro" id="IPR043150">
    <property type="entry name" value="Phytochrome_PHY_sf"/>
</dbReference>
<dbReference type="Pfam" id="PF02518">
    <property type="entry name" value="HATPase_c"/>
    <property type="match status" value="1"/>
</dbReference>
<name>A0A239HDT6_9BURK</name>
<dbReference type="Gene3D" id="3.30.450.270">
    <property type="match status" value="1"/>
</dbReference>
<dbReference type="Pfam" id="PF08446">
    <property type="entry name" value="PAS_2"/>
    <property type="match status" value="1"/>
</dbReference>
<evidence type="ECO:0000256" key="3">
    <source>
        <dbReference type="ARBA" id="ARBA00006402"/>
    </source>
</evidence>
<keyword evidence="5" id="KW-0600">Photoreceptor protein</keyword>
<dbReference type="GO" id="GO:0007234">
    <property type="term" value="P:osmosensory signaling via phosphorelay pathway"/>
    <property type="evidence" value="ECO:0007669"/>
    <property type="project" value="TreeGrafter"/>
</dbReference>
<dbReference type="GO" id="GO:0009584">
    <property type="term" value="P:detection of visible light"/>
    <property type="evidence" value="ECO:0007669"/>
    <property type="project" value="InterPro"/>
</dbReference>
<keyword evidence="6" id="KW-0597">Phosphoprotein</keyword>
<keyword evidence="8" id="KW-0808">Transferase</keyword>